<accession>A0A2N5M9F1</accession>
<comment type="catalytic activity">
    <reaction evidence="12">
        <text>ssDNA + n NTP = ssDNA/pppN(pN)n-1 hybrid + (n-1) diphosphate.</text>
        <dbReference type="EC" id="2.7.7.101"/>
    </reaction>
</comment>
<dbReference type="Pfam" id="PF13155">
    <property type="entry name" value="Toprim_2"/>
    <property type="match status" value="1"/>
</dbReference>
<keyword evidence="9" id="KW-0460">Magnesium</keyword>
<feature type="coiled-coil region" evidence="15">
    <location>
        <begin position="558"/>
        <end position="587"/>
    </location>
</feature>
<evidence type="ECO:0000256" key="11">
    <source>
        <dbReference type="ARBA" id="ARBA00023163"/>
    </source>
</evidence>
<dbReference type="InterPro" id="IPR019475">
    <property type="entry name" value="DNA_primase_DnaB-bd"/>
</dbReference>
<evidence type="ECO:0000256" key="6">
    <source>
        <dbReference type="ARBA" id="ARBA00022723"/>
    </source>
</evidence>
<keyword evidence="3 12" id="KW-0808">Transferase</keyword>
<evidence type="ECO:0000256" key="15">
    <source>
        <dbReference type="SAM" id="Coils"/>
    </source>
</evidence>
<evidence type="ECO:0000259" key="16">
    <source>
        <dbReference type="PROSITE" id="PS50880"/>
    </source>
</evidence>
<dbReference type="SMART" id="SM00493">
    <property type="entry name" value="TOPRIM"/>
    <property type="match status" value="1"/>
</dbReference>
<name>A0A2N5M9F1_9BACI</name>
<dbReference type="SUPFAM" id="SSF56731">
    <property type="entry name" value="DNA primase core"/>
    <property type="match status" value="1"/>
</dbReference>
<dbReference type="SUPFAM" id="SSF57783">
    <property type="entry name" value="Zinc beta-ribbon"/>
    <property type="match status" value="1"/>
</dbReference>
<evidence type="ECO:0000256" key="14">
    <source>
        <dbReference type="PIRSR" id="PIRSR002811-1"/>
    </source>
</evidence>
<evidence type="ECO:0000256" key="3">
    <source>
        <dbReference type="ARBA" id="ARBA00022679"/>
    </source>
</evidence>
<dbReference type="OrthoDB" id="9803773at2"/>
<evidence type="ECO:0000256" key="1">
    <source>
        <dbReference type="ARBA" id="ARBA00022478"/>
    </source>
</evidence>
<comment type="cofactor">
    <cofactor evidence="12 13 14">
        <name>Zn(2+)</name>
        <dbReference type="ChEBI" id="CHEBI:29105"/>
    </cofactor>
    <text evidence="12 13 14">Binds 1 zinc ion per monomer.</text>
</comment>
<comment type="similarity">
    <text evidence="12 13">Belongs to the DnaG primase family.</text>
</comment>
<dbReference type="Gene3D" id="1.10.860.10">
    <property type="entry name" value="DNAb Helicase, Chain A"/>
    <property type="match status" value="1"/>
</dbReference>
<dbReference type="CDD" id="cd03364">
    <property type="entry name" value="TOPRIM_DnaG_primases"/>
    <property type="match status" value="1"/>
</dbReference>
<evidence type="ECO:0000256" key="13">
    <source>
        <dbReference type="PIRNR" id="PIRNR002811"/>
    </source>
</evidence>
<dbReference type="Gene3D" id="3.90.980.10">
    <property type="entry name" value="DNA primase, catalytic core, N-terminal domain"/>
    <property type="match status" value="1"/>
</dbReference>
<dbReference type="PANTHER" id="PTHR30313">
    <property type="entry name" value="DNA PRIMASE"/>
    <property type="match status" value="1"/>
</dbReference>
<dbReference type="SUPFAM" id="SSF48024">
    <property type="entry name" value="N-terminal domain of DnaB helicase"/>
    <property type="match status" value="1"/>
</dbReference>
<keyword evidence="15" id="KW-0175">Coiled coil</keyword>
<dbReference type="InterPro" id="IPR030846">
    <property type="entry name" value="DnaG_bac"/>
</dbReference>
<evidence type="ECO:0000256" key="7">
    <source>
        <dbReference type="ARBA" id="ARBA00022771"/>
    </source>
</evidence>
<dbReference type="HAMAP" id="MF_00974">
    <property type="entry name" value="DNA_primase_DnaG"/>
    <property type="match status" value="1"/>
</dbReference>
<feature type="zinc finger region" description="CHC2-type" evidence="12 14">
    <location>
        <begin position="41"/>
        <end position="65"/>
    </location>
</feature>
<evidence type="ECO:0000256" key="5">
    <source>
        <dbReference type="ARBA" id="ARBA00022705"/>
    </source>
</evidence>
<dbReference type="InterPro" id="IPR006171">
    <property type="entry name" value="TOPRIM_dom"/>
</dbReference>
<dbReference type="GO" id="GO:0003899">
    <property type="term" value="F:DNA-directed RNA polymerase activity"/>
    <property type="evidence" value="ECO:0007669"/>
    <property type="project" value="UniProtKB-UniRule"/>
</dbReference>
<dbReference type="GO" id="GO:0003678">
    <property type="term" value="F:DNA helicase activity"/>
    <property type="evidence" value="ECO:0007669"/>
    <property type="project" value="InterPro"/>
</dbReference>
<dbReference type="GO" id="GO:0003677">
    <property type="term" value="F:DNA binding"/>
    <property type="evidence" value="ECO:0007669"/>
    <property type="project" value="UniProtKB-KW"/>
</dbReference>
<keyword evidence="11 12" id="KW-0804">Transcription</keyword>
<evidence type="ECO:0000256" key="4">
    <source>
        <dbReference type="ARBA" id="ARBA00022695"/>
    </source>
</evidence>
<dbReference type="Gene3D" id="3.90.580.10">
    <property type="entry name" value="Zinc finger, CHC2-type domain"/>
    <property type="match status" value="1"/>
</dbReference>
<evidence type="ECO:0000256" key="9">
    <source>
        <dbReference type="ARBA" id="ARBA00022842"/>
    </source>
</evidence>
<dbReference type="GO" id="GO:0006269">
    <property type="term" value="P:DNA replication, synthesis of primer"/>
    <property type="evidence" value="ECO:0007669"/>
    <property type="project" value="UniProtKB-UniRule"/>
</dbReference>
<dbReference type="Pfam" id="PF08275">
    <property type="entry name" value="DNAG_N"/>
    <property type="match status" value="1"/>
</dbReference>
<evidence type="ECO:0000313" key="18">
    <source>
        <dbReference type="Proteomes" id="UP000234748"/>
    </source>
</evidence>
<comment type="caution">
    <text evidence="17">The sequence shown here is derived from an EMBL/GenBank/DDBJ whole genome shotgun (WGS) entry which is preliminary data.</text>
</comment>
<keyword evidence="4 12" id="KW-0548">Nucleotidyltransferase</keyword>
<reference evidence="17 18" key="1">
    <citation type="submission" date="2017-11" db="EMBL/GenBank/DDBJ databases">
        <title>Comparitive Functional Genomics of Dry Heat Resistant strains isolated from the Viking Spacecraft.</title>
        <authorList>
            <person name="Seuylemezian A."/>
            <person name="Cooper K."/>
            <person name="Vaishampayan P."/>
        </authorList>
    </citation>
    <scope>NUCLEOTIDE SEQUENCE [LARGE SCALE GENOMIC DNA]</scope>
    <source>
        <strain evidence="17 18">V1-29</strain>
    </source>
</reference>
<dbReference type="GO" id="GO:0005524">
    <property type="term" value="F:ATP binding"/>
    <property type="evidence" value="ECO:0007669"/>
    <property type="project" value="InterPro"/>
</dbReference>
<evidence type="ECO:0000313" key="17">
    <source>
        <dbReference type="EMBL" id="PLT30979.1"/>
    </source>
</evidence>
<dbReference type="FunFam" id="3.90.580.10:FF:000001">
    <property type="entry name" value="DNA primase"/>
    <property type="match status" value="1"/>
</dbReference>
<proteinExistence type="inferred from homology"/>
<dbReference type="Pfam" id="PF01807">
    <property type="entry name" value="Zn_ribbon_DnaG"/>
    <property type="match status" value="1"/>
</dbReference>
<keyword evidence="5 12" id="KW-0235">DNA replication</keyword>
<keyword evidence="18" id="KW-1185">Reference proteome</keyword>
<dbReference type="Proteomes" id="UP000234748">
    <property type="component" value="Unassembled WGS sequence"/>
</dbReference>
<dbReference type="InterPro" id="IPR036185">
    <property type="entry name" value="DNA_heli_DnaB-like_N_sf"/>
</dbReference>
<dbReference type="EMBL" id="PGUY01000014">
    <property type="protein sequence ID" value="PLT30979.1"/>
    <property type="molecule type" value="Genomic_DNA"/>
</dbReference>
<organism evidence="17 18">
    <name type="scientific">Peribacillus deserti</name>
    <dbReference type="NCBI Taxonomy" id="673318"/>
    <lineage>
        <taxon>Bacteria</taxon>
        <taxon>Bacillati</taxon>
        <taxon>Bacillota</taxon>
        <taxon>Bacilli</taxon>
        <taxon>Bacillales</taxon>
        <taxon>Bacillaceae</taxon>
        <taxon>Peribacillus</taxon>
    </lineage>
</organism>
<dbReference type="AlphaFoldDB" id="A0A2N5M9F1"/>
<dbReference type="GO" id="GO:0000428">
    <property type="term" value="C:DNA-directed RNA polymerase complex"/>
    <property type="evidence" value="ECO:0007669"/>
    <property type="project" value="UniProtKB-KW"/>
</dbReference>
<keyword evidence="1 12" id="KW-0240">DNA-directed RNA polymerase</keyword>
<dbReference type="PANTHER" id="PTHR30313:SF2">
    <property type="entry name" value="DNA PRIMASE"/>
    <property type="match status" value="1"/>
</dbReference>
<dbReference type="InterPro" id="IPR016136">
    <property type="entry name" value="DNA_helicase_N/primase_C"/>
</dbReference>
<keyword evidence="7 12" id="KW-0863">Zinc-finger</keyword>
<dbReference type="GO" id="GO:1990077">
    <property type="term" value="C:primosome complex"/>
    <property type="evidence" value="ECO:0007669"/>
    <property type="project" value="UniProtKB-KW"/>
</dbReference>
<dbReference type="InterPro" id="IPR050219">
    <property type="entry name" value="DnaG_primase"/>
</dbReference>
<dbReference type="InterPro" id="IPR037068">
    <property type="entry name" value="DNA_primase_core_N_sf"/>
</dbReference>
<feature type="domain" description="Toprim" evidence="16">
    <location>
        <begin position="262"/>
        <end position="343"/>
    </location>
</feature>
<keyword evidence="6 12" id="KW-0479">Metal-binding</keyword>
<evidence type="ECO:0000256" key="8">
    <source>
        <dbReference type="ARBA" id="ARBA00022833"/>
    </source>
</evidence>
<protein>
    <recommendedName>
        <fullName evidence="12 13">DNA primase</fullName>
        <ecNumber evidence="12">2.7.7.101</ecNumber>
    </recommendedName>
</protein>
<dbReference type="Pfam" id="PF10410">
    <property type="entry name" value="DnaB_bind"/>
    <property type="match status" value="1"/>
</dbReference>
<dbReference type="Gene3D" id="3.40.1360.10">
    <property type="match status" value="1"/>
</dbReference>
<dbReference type="SMART" id="SM00400">
    <property type="entry name" value="ZnF_CHCC"/>
    <property type="match status" value="1"/>
</dbReference>
<keyword evidence="10 12" id="KW-0238">DNA-binding</keyword>
<dbReference type="GO" id="GO:0005737">
    <property type="term" value="C:cytoplasm"/>
    <property type="evidence" value="ECO:0007669"/>
    <property type="project" value="TreeGrafter"/>
</dbReference>
<dbReference type="InterPro" id="IPR002694">
    <property type="entry name" value="Znf_CHC2"/>
</dbReference>
<comment type="subunit">
    <text evidence="12">Monomer. Interacts with DnaB.</text>
</comment>
<dbReference type="InterPro" id="IPR036977">
    <property type="entry name" value="DNA_primase_Znf_CHC2"/>
</dbReference>
<dbReference type="GO" id="GO:0008270">
    <property type="term" value="F:zinc ion binding"/>
    <property type="evidence" value="ECO:0007669"/>
    <property type="project" value="UniProtKB-UniRule"/>
</dbReference>
<keyword evidence="2 12" id="KW-0639">Primosome</keyword>
<comment type="domain">
    <text evidence="12">Contains an N-terminal zinc-binding domain, a central core domain that contains the primase activity, and a C-terminal DnaB-binding domain.</text>
</comment>
<dbReference type="RefSeq" id="WP_101640641.1">
    <property type="nucleotide sequence ID" value="NZ_PGUY01000014.1"/>
</dbReference>
<sequence length="600" mass="68269">MTNTRISEEKINEIRAAVDIVDIISEYVQLKKQGRNYFGLCPFHGEKSASFSVSPDKQIFHCFGCGAGGNSFTFVMDIEGVSFIEAAKKIADRANITLDIDLQNAGEKRQSPIESSMIEAHDLLKKFYHHLLVNTKEGQNALEYLQARGFTEDAINKFQIGYALDSWDLVYKFLVKRGFSEELLEKSGLIIKSEKRDSYFDRFRNRIMFPITDHQGNTVAFSGRAIGDDTPKYLNSPETAIFNKSKILYNFQTARPSIRKKEQVILFEGFADCISASTAGVDNGVATMGTALTDYHIQVLRRNTDTAVICFDSDSAGLDAANRAAGLLSDTGFTIKVALMPHNMDPDDYIKTHGAEKFLNEVIGGSLTYTAFKMRYLRRGKNVNNEGDRIQYIEAVLKEISKLTNAVERDHYLRQIASEFSLSLDALEKQQKQIYYAGNKKGNTSPRTEKPVTLHYEKKLKPAHHNAERTLIAHMLKHKDIAFKIQDLMGGHFFNLDEHQEIITYLYAFYEEGHEPDTSRFLSFLADADLRKIVSDIEMMTINDEFSDQEIRDCVNQVLKYQKMLMIKEKEAERKEAELQKDYLKAAKIGMEIIQLTKLL</sequence>
<dbReference type="FunFam" id="3.90.980.10:FF:000001">
    <property type="entry name" value="DNA primase"/>
    <property type="match status" value="1"/>
</dbReference>
<keyword evidence="8 12" id="KW-0862">Zinc</keyword>
<dbReference type="NCBIfam" id="TIGR01391">
    <property type="entry name" value="dnaG"/>
    <property type="match status" value="1"/>
</dbReference>
<evidence type="ECO:0000256" key="2">
    <source>
        <dbReference type="ARBA" id="ARBA00022515"/>
    </source>
</evidence>
<dbReference type="InterPro" id="IPR006295">
    <property type="entry name" value="DNA_primase_DnaG"/>
</dbReference>
<dbReference type="PROSITE" id="PS50880">
    <property type="entry name" value="TOPRIM"/>
    <property type="match status" value="1"/>
</dbReference>
<dbReference type="PIRSF" id="PIRSF002811">
    <property type="entry name" value="DnaG"/>
    <property type="match status" value="1"/>
</dbReference>
<dbReference type="InterPro" id="IPR034151">
    <property type="entry name" value="TOPRIM_DnaG_bac"/>
</dbReference>
<evidence type="ECO:0000256" key="10">
    <source>
        <dbReference type="ARBA" id="ARBA00023125"/>
    </source>
</evidence>
<dbReference type="InterPro" id="IPR013264">
    <property type="entry name" value="DNAG_N"/>
</dbReference>
<dbReference type="EC" id="2.7.7.101" evidence="12"/>
<evidence type="ECO:0000256" key="12">
    <source>
        <dbReference type="HAMAP-Rule" id="MF_00974"/>
    </source>
</evidence>
<comment type="function">
    <text evidence="12 13">RNA polymerase that catalyzes the synthesis of short RNA molecules used as primers for DNA polymerase during DNA replication.</text>
</comment>
<gene>
    <name evidence="12" type="primary">dnaG</name>
    <name evidence="17" type="ORF">CUU66_05365</name>
</gene>
<dbReference type="Gene3D" id="6.10.140.360">
    <property type="match status" value="1"/>
</dbReference>